<protein>
    <submittedName>
        <fullName evidence="3">Uncharacterized protein</fullName>
    </submittedName>
</protein>
<dbReference type="AlphaFoldDB" id="A0A2A6CA65"/>
<sequence>MQNSISIKDSESLLFSSLSLSFLLNRGQFDRLALPMKVGSLIRTLFLLLILPSATVLSLSGSIDRIMKGGVVLLLLGSLHSVNSEIEKSPVPLCGIEWSCITTDTCMGGLSSMDLTTFSTQLITGDCKMIMKIRAPYSAKKYRVSLESRDPNVNKLVVNKENTVLFSCEEGLQPKYKGAHQKSINHTEKPKLLMCEFIAEEKDEQTIVRSDEQTNIAIFANDVQVAKGKEFDLYSKIKRDSYCNPEKIAYDPAIERVGSDSIDTLIIGLTDLSCLPPYYIETRLKDNAGKLEPKHIKTTSIDCVKTGDTYEYVIMRENNKMEFTETLGRCAARSCTLCDWTPEVEGIDFTIFEESDGCKKLKCKTGKLNGDSMGVATCKMTGDKSAWDLNGKTIEKDDKVTCDTKLECRSPVPFSCPNDETAILDSKNVAISCYYNTGNWTYYQEGTVVTNPDLKQLSCVSKESKGSSDTGSQTKSASGTTIGVIVGGILILIALIAGIAIYLNRRRNAQNNNIGKTTKSQEAFSIQPTSKSKESKKEPTSAGAGIPSPLVRVSEEPPVGKPSPIPPTPSSALPHLTLERELGESERKKLNEDVSLLTGDIPDASYGPETGTGTDVVSKKGRVPNRNRETNRGVTPDTTKGTTTTTTKKEERRKHKLVKSTGETETTGAWRDEIKEDFGKTGKIRDGLETTGDNK</sequence>
<keyword evidence="2" id="KW-1133">Transmembrane helix</keyword>
<reference evidence="4" key="1">
    <citation type="journal article" date="2008" name="Nat. Genet.">
        <title>The Pristionchus pacificus genome provides a unique perspective on nematode lifestyle and parasitism.</title>
        <authorList>
            <person name="Dieterich C."/>
            <person name="Clifton S.W."/>
            <person name="Schuster L.N."/>
            <person name="Chinwalla A."/>
            <person name="Delehaunty K."/>
            <person name="Dinkelacker I."/>
            <person name="Fulton L."/>
            <person name="Fulton R."/>
            <person name="Godfrey J."/>
            <person name="Minx P."/>
            <person name="Mitreva M."/>
            <person name="Roeseler W."/>
            <person name="Tian H."/>
            <person name="Witte H."/>
            <person name="Yang S.P."/>
            <person name="Wilson R.K."/>
            <person name="Sommer R.J."/>
        </authorList>
    </citation>
    <scope>NUCLEOTIDE SEQUENCE [LARGE SCALE GENOMIC DNA]</scope>
    <source>
        <strain evidence="4">PS312</strain>
    </source>
</reference>
<feature type="compositionally biased region" description="Pro residues" evidence="1">
    <location>
        <begin position="559"/>
        <end position="569"/>
    </location>
</feature>
<accession>A0A2A6CA65</accession>
<keyword evidence="2" id="KW-0472">Membrane</keyword>
<feature type="region of interest" description="Disordered" evidence="1">
    <location>
        <begin position="513"/>
        <end position="574"/>
    </location>
</feature>
<feature type="transmembrane region" description="Helical" evidence="2">
    <location>
        <begin position="482"/>
        <end position="503"/>
    </location>
</feature>
<reference evidence="3" key="2">
    <citation type="submission" date="2022-06" db="UniProtKB">
        <authorList>
            <consortium name="EnsemblMetazoa"/>
        </authorList>
    </citation>
    <scope>IDENTIFICATION</scope>
    <source>
        <strain evidence="3">PS312</strain>
    </source>
</reference>
<proteinExistence type="predicted"/>
<evidence type="ECO:0000256" key="1">
    <source>
        <dbReference type="SAM" id="MobiDB-lite"/>
    </source>
</evidence>
<evidence type="ECO:0000313" key="3">
    <source>
        <dbReference type="EnsemblMetazoa" id="PPA28927.1"/>
    </source>
</evidence>
<evidence type="ECO:0000256" key="2">
    <source>
        <dbReference type="SAM" id="Phobius"/>
    </source>
</evidence>
<accession>A0A8R1UH87</accession>
<dbReference type="Gene3D" id="1.20.5.510">
    <property type="entry name" value="Single helix bin"/>
    <property type="match status" value="1"/>
</dbReference>
<evidence type="ECO:0000313" key="4">
    <source>
        <dbReference type="Proteomes" id="UP000005239"/>
    </source>
</evidence>
<dbReference type="Proteomes" id="UP000005239">
    <property type="component" value="Unassembled WGS sequence"/>
</dbReference>
<feature type="region of interest" description="Disordered" evidence="1">
    <location>
        <begin position="599"/>
        <end position="673"/>
    </location>
</feature>
<name>A0A2A6CA65_PRIPA</name>
<gene>
    <name evidence="3" type="primary">WBGene00118481</name>
</gene>
<organism evidence="3 4">
    <name type="scientific">Pristionchus pacificus</name>
    <name type="common">Parasitic nematode worm</name>
    <dbReference type="NCBI Taxonomy" id="54126"/>
    <lineage>
        <taxon>Eukaryota</taxon>
        <taxon>Metazoa</taxon>
        <taxon>Ecdysozoa</taxon>
        <taxon>Nematoda</taxon>
        <taxon>Chromadorea</taxon>
        <taxon>Rhabditida</taxon>
        <taxon>Rhabditina</taxon>
        <taxon>Diplogasteromorpha</taxon>
        <taxon>Diplogasteroidea</taxon>
        <taxon>Neodiplogasteridae</taxon>
        <taxon>Pristionchus</taxon>
    </lineage>
</organism>
<keyword evidence="2" id="KW-0812">Transmembrane</keyword>
<keyword evidence="4" id="KW-1185">Reference proteome</keyword>
<feature type="compositionally biased region" description="Polar residues" evidence="1">
    <location>
        <begin position="513"/>
        <end position="527"/>
    </location>
</feature>
<dbReference type="EnsemblMetazoa" id="PPA28927.1">
    <property type="protein sequence ID" value="PPA28927.1"/>
    <property type="gene ID" value="WBGene00118481"/>
</dbReference>
<feature type="transmembrane region" description="Helical" evidence="2">
    <location>
        <begin position="39"/>
        <end position="59"/>
    </location>
</feature>